<gene>
    <name evidence="5" type="ORF">HNP82_002875</name>
</gene>
<evidence type="ECO:0000313" key="5">
    <source>
        <dbReference type="EMBL" id="MBB5265724.1"/>
    </source>
</evidence>
<protein>
    <recommendedName>
        <fullName evidence="7">Small, acid-soluble spore protein, alpha/beta type</fullName>
    </recommendedName>
</protein>
<sequence length="75" mass="8528">MTKVKTKKKVDLTKLGPDELLKYEVAAELGFFDQVMKNGWQSLTAKETGRIGGLVAKKKRMRDKDKNQEKISNCL</sequence>
<feature type="region of interest" description="Disordered" evidence="4">
    <location>
        <begin position="55"/>
        <end position="75"/>
    </location>
</feature>
<dbReference type="Proteomes" id="UP000543642">
    <property type="component" value="Unassembled WGS sequence"/>
</dbReference>
<proteinExistence type="inferred from homology"/>
<dbReference type="GO" id="GO:0006265">
    <property type="term" value="P:DNA topological change"/>
    <property type="evidence" value="ECO:0007669"/>
    <property type="project" value="InterPro"/>
</dbReference>
<dbReference type="InterPro" id="IPR018126">
    <property type="entry name" value="SASP_alpha/beta-type_CS"/>
</dbReference>
<dbReference type="PROSITE" id="PS00304">
    <property type="entry name" value="SASP_1"/>
    <property type="match status" value="1"/>
</dbReference>
<comment type="caution">
    <text evidence="5">The sequence shown here is derived from an EMBL/GenBank/DDBJ whole genome shotgun (WGS) entry which is preliminary data.</text>
</comment>
<evidence type="ECO:0000256" key="4">
    <source>
        <dbReference type="SAM" id="MobiDB-lite"/>
    </source>
</evidence>
<reference evidence="5 6" key="1">
    <citation type="submission" date="2020-08" db="EMBL/GenBank/DDBJ databases">
        <title>Genomic Encyclopedia of Type Strains, Phase IV (KMG-IV): sequencing the most valuable type-strain genomes for metagenomic binning, comparative biology and taxonomic classification.</title>
        <authorList>
            <person name="Goeker M."/>
        </authorList>
    </citation>
    <scope>NUCLEOTIDE SEQUENCE [LARGE SCALE GENOMIC DNA]</scope>
    <source>
        <strain evidence="5 6">DSM 106146</strain>
    </source>
</reference>
<dbReference type="InterPro" id="IPR001448">
    <property type="entry name" value="SASP_alpha/beta-type"/>
</dbReference>
<evidence type="ECO:0000256" key="2">
    <source>
        <dbReference type="ARBA" id="ARBA00005442"/>
    </source>
</evidence>
<evidence type="ECO:0000256" key="1">
    <source>
        <dbReference type="ARBA" id="ARBA00003863"/>
    </source>
</evidence>
<dbReference type="Gene3D" id="6.10.10.80">
    <property type="entry name" value="Small, acid-soluble spore protein, alpha/beta type-like"/>
    <property type="match status" value="1"/>
</dbReference>
<dbReference type="InterPro" id="IPR038300">
    <property type="entry name" value="SASP_sf_alpha/beta"/>
</dbReference>
<dbReference type="RefSeq" id="WP_330599627.1">
    <property type="nucleotide sequence ID" value="NZ_JACHFW010000014.1"/>
</dbReference>
<dbReference type="Pfam" id="PF00269">
    <property type="entry name" value="SASP"/>
    <property type="match status" value="1"/>
</dbReference>
<dbReference type="GO" id="GO:0003690">
    <property type="term" value="F:double-stranded DNA binding"/>
    <property type="evidence" value="ECO:0007669"/>
    <property type="project" value="InterPro"/>
</dbReference>
<dbReference type="AlphaFoldDB" id="A0A7W8HC57"/>
<dbReference type="EMBL" id="JACHFW010000014">
    <property type="protein sequence ID" value="MBB5265724.1"/>
    <property type="molecule type" value="Genomic_DNA"/>
</dbReference>
<organism evidence="5 6">
    <name type="scientific">Catenibacillus scindens</name>
    <dbReference type="NCBI Taxonomy" id="673271"/>
    <lineage>
        <taxon>Bacteria</taxon>
        <taxon>Bacillati</taxon>
        <taxon>Bacillota</taxon>
        <taxon>Clostridia</taxon>
        <taxon>Lachnospirales</taxon>
        <taxon>Lachnospiraceae</taxon>
        <taxon>Catenibacillus</taxon>
    </lineage>
</organism>
<comment type="function">
    <text evidence="1">SASP are bound to spore DNA. They are double-stranded DNA-binding proteins that cause DNA to change to an a-like conformation. They protect the DNA backbone from chemical and enzymatic cleavage and are thus involved in dormant spore's high resistance to UV light.</text>
</comment>
<evidence type="ECO:0008006" key="7">
    <source>
        <dbReference type="Google" id="ProtNLM"/>
    </source>
</evidence>
<comment type="similarity">
    <text evidence="2">Belongs to the alpha/beta-type SASP family.</text>
</comment>
<keyword evidence="3" id="KW-0238">DNA-binding</keyword>
<keyword evidence="6" id="KW-1185">Reference proteome</keyword>
<name>A0A7W8HC57_9FIRM</name>
<evidence type="ECO:0000313" key="6">
    <source>
        <dbReference type="Proteomes" id="UP000543642"/>
    </source>
</evidence>
<evidence type="ECO:0000256" key="3">
    <source>
        <dbReference type="ARBA" id="ARBA00023125"/>
    </source>
</evidence>
<accession>A0A7W8HC57</accession>